<comment type="catalytic activity">
    <reaction evidence="6">
        <text>2 a quinone + NADH + H(+) = 2 a 1,4-benzosemiquinone + NAD(+)</text>
        <dbReference type="Rhea" id="RHEA:65952"/>
        <dbReference type="ChEBI" id="CHEBI:15378"/>
        <dbReference type="ChEBI" id="CHEBI:57540"/>
        <dbReference type="ChEBI" id="CHEBI:57945"/>
        <dbReference type="ChEBI" id="CHEBI:132124"/>
        <dbReference type="ChEBI" id="CHEBI:134225"/>
    </reaction>
</comment>
<evidence type="ECO:0000256" key="6">
    <source>
        <dbReference type="HAMAP-Rule" id="MF_01216"/>
    </source>
</evidence>
<comment type="caution">
    <text evidence="8">The sequence shown here is derived from an EMBL/GenBank/DDBJ whole genome shotgun (WGS) entry which is preliminary data.</text>
</comment>
<dbReference type="EMBL" id="SMTF01000001">
    <property type="protein sequence ID" value="TDK28327.1"/>
    <property type="molecule type" value="Genomic_DNA"/>
</dbReference>
<keyword evidence="4 6" id="KW-0520">NAD</keyword>
<sequence length="192" mass="20461">MKLLHLDASVLGDHSVTRQLTGAIVARWQAHVPGLEVTHRDLDAAPIPHLAGSVLGGTDDMERARGEATLQQFLEADVVVVGAPMYNFGIPSTLKAWIDRIAVNGRTFRYTANGPEGLARGKRVVVATAAGGVHGGQPTDFVEPYLRQLFGFLGISDIEFVRADGIGLSPEHRAKAIDTALAALPEPLRKAA</sequence>
<dbReference type="RefSeq" id="WP_133320149.1">
    <property type="nucleotide sequence ID" value="NZ_SMTF01000001.1"/>
</dbReference>
<evidence type="ECO:0000256" key="3">
    <source>
        <dbReference type="ARBA" id="ARBA00023002"/>
    </source>
</evidence>
<comment type="subunit">
    <text evidence="6">Homodimer.</text>
</comment>
<evidence type="ECO:0000256" key="2">
    <source>
        <dbReference type="ARBA" id="ARBA00022643"/>
    </source>
</evidence>
<comment type="catalytic activity">
    <reaction evidence="5">
        <text>N,N-dimethyl-1,4-phenylenediamine + anthranilate + 2 NAD(+) = 2-(4-dimethylaminophenyl)diazenylbenzoate + 2 NADH + 2 H(+)</text>
        <dbReference type="Rhea" id="RHEA:55872"/>
        <dbReference type="ChEBI" id="CHEBI:15378"/>
        <dbReference type="ChEBI" id="CHEBI:15783"/>
        <dbReference type="ChEBI" id="CHEBI:16567"/>
        <dbReference type="ChEBI" id="CHEBI:57540"/>
        <dbReference type="ChEBI" id="CHEBI:57945"/>
        <dbReference type="ChEBI" id="CHEBI:71579"/>
        <dbReference type="EC" id="1.7.1.17"/>
    </reaction>
    <physiologicalReaction direction="right-to-left" evidence="5">
        <dbReference type="Rhea" id="RHEA:55874"/>
    </physiologicalReaction>
</comment>
<dbReference type="Pfam" id="PF02525">
    <property type="entry name" value="Flavodoxin_2"/>
    <property type="match status" value="1"/>
</dbReference>
<dbReference type="AlphaFoldDB" id="A0A4R5U3Q5"/>
<gene>
    <name evidence="6" type="primary">azoR</name>
    <name evidence="8" type="ORF">E2F46_00010</name>
</gene>
<dbReference type="GO" id="GO:0016655">
    <property type="term" value="F:oxidoreductase activity, acting on NAD(P)H, quinone or similar compound as acceptor"/>
    <property type="evidence" value="ECO:0007669"/>
    <property type="project" value="InterPro"/>
</dbReference>
<dbReference type="PANTHER" id="PTHR43741:SF4">
    <property type="entry name" value="FMN-DEPENDENT NADH:QUINONE OXIDOREDUCTASE"/>
    <property type="match status" value="1"/>
</dbReference>
<dbReference type="GO" id="GO:0016652">
    <property type="term" value="F:oxidoreductase activity, acting on NAD(P)H as acceptor"/>
    <property type="evidence" value="ECO:0007669"/>
    <property type="project" value="UniProtKB-UniRule"/>
</dbReference>
<dbReference type="Gene3D" id="3.40.50.360">
    <property type="match status" value="1"/>
</dbReference>
<evidence type="ECO:0000313" key="9">
    <source>
        <dbReference type="Proteomes" id="UP000294796"/>
    </source>
</evidence>
<reference evidence="8 9" key="1">
    <citation type="submission" date="2019-03" db="EMBL/GenBank/DDBJ databases">
        <title>Luteimonas zhaokaii sp.nov., isolated from the rectal contents of Plateau pika in Yushu, Qinghai Province, China.</title>
        <authorList>
            <person name="Zhang G."/>
        </authorList>
    </citation>
    <scope>NUCLEOTIDE SEQUENCE [LARGE SCALE GENOMIC DNA]</scope>
    <source>
        <strain evidence="8 9">B9</strain>
    </source>
</reference>
<accession>A0A4R5U3Q5</accession>
<dbReference type="Proteomes" id="UP000294796">
    <property type="component" value="Unassembled WGS sequence"/>
</dbReference>
<feature type="binding site" evidence="6">
    <location>
        <begin position="85"/>
        <end position="88"/>
    </location>
    <ligand>
        <name>FMN</name>
        <dbReference type="ChEBI" id="CHEBI:58210"/>
    </ligand>
</feature>
<dbReference type="GO" id="GO:0010181">
    <property type="term" value="F:FMN binding"/>
    <property type="evidence" value="ECO:0007669"/>
    <property type="project" value="UniProtKB-UniRule"/>
</dbReference>
<dbReference type="EC" id="1.7.1.17" evidence="6"/>
<dbReference type="InterPro" id="IPR023048">
    <property type="entry name" value="NADH:quinone_OxRdtase_FMN_depd"/>
</dbReference>
<dbReference type="HAMAP" id="MF_01216">
    <property type="entry name" value="Azoreductase_type1"/>
    <property type="match status" value="1"/>
</dbReference>
<protein>
    <recommendedName>
        <fullName evidence="6">FMN dependent NADH:quinone oxidoreductase</fullName>
        <ecNumber evidence="6">1.6.5.-</ecNumber>
    </recommendedName>
    <alternativeName>
        <fullName evidence="6">Azo-dye reductase</fullName>
    </alternativeName>
    <alternativeName>
        <fullName evidence="6">FMN-dependent NADH-azo compound oxidoreductase</fullName>
    </alternativeName>
    <alternativeName>
        <fullName evidence="6">FMN-dependent NADH-azoreductase</fullName>
        <ecNumber evidence="6">1.7.1.17</ecNumber>
    </alternativeName>
</protein>
<keyword evidence="2 6" id="KW-0288">FMN</keyword>
<keyword evidence="3 6" id="KW-0560">Oxidoreductase</keyword>
<comment type="caution">
    <text evidence="6">Lacks conserved residue(s) required for the propagation of feature annotation.</text>
</comment>
<dbReference type="InterPro" id="IPR029039">
    <property type="entry name" value="Flavoprotein-like_sf"/>
</dbReference>
<name>A0A4R5U3Q5_9GAMM</name>
<dbReference type="EC" id="1.6.5.-" evidence="6"/>
<dbReference type="PANTHER" id="PTHR43741">
    <property type="entry name" value="FMN-DEPENDENT NADH-AZOREDUCTASE 1"/>
    <property type="match status" value="1"/>
</dbReference>
<comment type="cofactor">
    <cofactor evidence="6">
        <name>FMN</name>
        <dbReference type="ChEBI" id="CHEBI:58210"/>
    </cofactor>
    <text evidence="6">Binds 1 FMN per subunit.</text>
</comment>
<comment type="similarity">
    <text evidence="6">Belongs to the azoreductase type 1 family.</text>
</comment>
<dbReference type="InterPro" id="IPR003680">
    <property type="entry name" value="Flavodoxin_fold"/>
</dbReference>
<keyword evidence="1 6" id="KW-0285">Flavoprotein</keyword>
<dbReference type="OrthoDB" id="9787136at2"/>
<evidence type="ECO:0000259" key="7">
    <source>
        <dbReference type="Pfam" id="PF02525"/>
    </source>
</evidence>
<proteinExistence type="inferred from homology"/>
<comment type="function">
    <text evidence="6">Also exhibits azoreductase activity. Catalyzes the reductive cleavage of the azo bond in aromatic azo compounds to the corresponding amines.</text>
</comment>
<feature type="domain" description="Flavodoxin-like fold" evidence="7">
    <location>
        <begin position="1"/>
        <end position="184"/>
    </location>
</feature>
<comment type="function">
    <text evidence="6">Quinone reductase that provides resistance to thiol-specific stress caused by electrophilic quinones.</text>
</comment>
<dbReference type="GO" id="GO:0009055">
    <property type="term" value="F:electron transfer activity"/>
    <property type="evidence" value="ECO:0007669"/>
    <property type="project" value="UniProtKB-UniRule"/>
</dbReference>
<evidence type="ECO:0000256" key="4">
    <source>
        <dbReference type="ARBA" id="ARBA00023027"/>
    </source>
</evidence>
<keyword evidence="9" id="KW-1185">Reference proteome</keyword>
<dbReference type="InterPro" id="IPR050104">
    <property type="entry name" value="FMN-dep_NADH:Q_OxRdtase_AzoR1"/>
</dbReference>
<evidence type="ECO:0000256" key="5">
    <source>
        <dbReference type="ARBA" id="ARBA00048542"/>
    </source>
</evidence>
<dbReference type="SUPFAM" id="SSF52218">
    <property type="entry name" value="Flavoproteins"/>
    <property type="match status" value="1"/>
</dbReference>
<evidence type="ECO:0000313" key="8">
    <source>
        <dbReference type="EMBL" id="TDK28327.1"/>
    </source>
</evidence>
<organism evidence="8 9">
    <name type="scientific">Luteimonas aestuarii</name>
    <dbReference type="NCBI Taxonomy" id="453837"/>
    <lineage>
        <taxon>Bacteria</taxon>
        <taxon>Pseudomonadati</taxon>
        <taxon>Pseudomonadota</taxon>
        <taxon>Gammaproteobacteria</taxon>
        <taxon>Lysobacterales</taxon>
        <taxon>Lysobacteraceae</taxon>
        <taxon>Luteimonas</taxon>
    </lineage>
</organism>
<evidence type="ECO:0000256" key="1">
    <source>
        <dbReference type="ARBA" id="ARBA00022630"/>
    </source>
</evidence>
<feature type="binding site" evidence="6">
    <location>
        <position position="9"/>
    </location>
    <ligand>
        <name>FMN</name>
        <dbReference type="ChEBI" id="CHEBI:58210"/>
    </ligand>
</feature>